<evidence type="ECO:0000259" key="8">
    <source>
        <dbReference type="Pfam" id="PF02687"/>
    </source>
</evidence>
<feature type="transmembrane region" description="Helical" evidence="7">
    <location>
        <begin position="365"/>
        <end position="386"/>
    </location>
</feature>
<dbReference type="GO" id="GO:0022857">
    <property type="term" value="F:transmembrane transporter activity"/>
    <property type="evidence" value="ECO:0007669"/>
    <property type="project" value="TreeGrafter"/>
</dbReference>
<evidence type="ECO:0000256" key="5">
    <source>
        <dbReference type="ARBA" id="ARBA00023136"/>
    </source>
</evidence>
<dbReference type="Pfam" id="PF02687">
    <property type="entry name" value="FtsX"/>
    <property type="match status" value="1"/>
</dbReference>
<sequence length="399" mass="41298">MRVRLRDLASEVVLGVTQRPARAALTALGTVLGIAAFVAVLGLTATASGQISVRFTALAATEVGLEWAHDQDGEPAFDEGAQRRVSDLAGVRAVGVSWPANTGGAKVSGAPDGMCDGDGEALQVTAASPGFLAASHAVVSEGVLYDSFHDRRAERVVVLGHAAAARLGVTRLDAQPAIFIGEQSFTVIGIVGAVDRQPESLLSVLVPAGTAAAVWGPVPVSGERTRMLVETQLGAATQVGRQARVAARPDAVDRLKLIVPPDPHQLRDGVDTDLDVLFLGLAAISLVIGALGIANTSLVAVLERVSEIGLRRALGARRRDVGAQFVMESTLLGTLGGLIGTTVGILVVVGVAAAREWTPVLEPYVVYPAPLIGALIGLLAGTYPAWRASRVEPTEALRR</sequence>
<dbReference type="EMBL" id="BSSD01000003">
    <property type="protein sequence ID" value="GLW91631.1"/>
    <property type="molecule type" value="Genomic_DNA"/>
</dbReference>
<evidence type="ECO:0000256" key="3">
    <source>
        <dbReference type="ARBA" id="ARBA00022692"/>
    </source>
</evidence>
<feature type="domain" description="ABC3 transporter permease C-terminal" evidence="8">
    <location>
        <begin position="281"/>
        <end position="393"/>
    </location>
</feature>
<dbReference type="Pfam" id="PF12704">
    <property type="entry name" value="MacB_PCD"/>
    <property type="match status" value="1"/>
</dbReference>
<dbReference type="RefSeq" id="WP_285610450.1">
    <property type="nucleotide sequence ID" value="NZ_BSSD01000003.1"/>
</dbReference>
<feature type="transmembrane region" description="Helical" evidence="7">
    <location>
        <begin position="21"/>
        <end position="43"/>
    </location>
</feature>
<evidence type="ECO:0000313" key="10">
    <source>
        <dbReference type="EMBL" id="GLW91631.1"/>
    </source>
</evidence>
<evidence type="ECO:0000256" key="4">
    <source>
        <dbReference type="ARBA" id="ARBA00022989"/>
    </source>
</evidence>
<keyword evidence="5 7" id="KW-0472">Membrane</keyword>
<protein>
    <submittedName>
        <fullName evidence="10">ABC transporter permease</fullName>
    </submittedName>
</protein>
<proteinExistence type="inferred from homology"/>
<comment type="similarity">
    <text evidence="6">Belongs to the ABC-4 integral membrane protein family.</text>
</comment>
<evidence type="ECO:0000256" key="6">
    <source>
        <dbReference type="ARBA" id="ARBA00038076"/>
    </source>
</evidence>
<dbReference type="Proteomes" id="UP001165042">
    <property type="component" value="Unassembled WGS sequence"/>
</dbReference>
<organism evidence="10 11">
    <name type="scientific">Actinokineospora globicatena</name>
    <dbReference type="NCBI Taxonomy" id="103729"/>
    <lineage>
        <taxon>Bacteria</taxon>
        <taxon>Bacillati</taxon>
        <taxon>Actinomycetota</taxon>
        <taxon>Actinomycetes</taxon>
        <taxon>Pseudonocardiales</taxon>
        <taxon>Pseudonocardiaceae</taxon>
        <taxon>Actinokineospora</taxon>
    </lineage>
</organism>
<evidence type="ECO:0000313" key="11">
    <source>
        <dbReference type="Proteomes" id="UP001165042"/>
    </source>
</evidence>
<dbReference type="InterPro" id="IPR025857">
    <property type="entry name" value="MacB_PCD"/>
</dbReference>
<dbReference type="PANTHER" id="PTHR30572:SF4">
    <property type="entry name" value="ABC TRANSPORTER PERMEASE YTRF"/>
    <property type="match status" value="1"/>
</dbReference>
<dbReference type="InterPro" id="IPR003838">
    <property type="entry name" value="ABC3_permease_C"/>
</dbReference>
<keyword evidence="2" id="KW-1003">Cell membrane</keyword>
<gene>
    <name evidence="10" type="ORF">Aglo03_24470</name>
</gene>
<comment type="caution">
    <text evidence="10">The sequence shown here is derived from an EMBL/GenBank/DDBJ whole genome shotgun (WGS) entry which is preliminary data.</text>
</comment>
<evidence type="ECO:0000256" key="7">
    <source>
        <dbReference type="SAM" id="Phobius"/>
    </source>
</evidence>
<evidence type="ECO:0000256" key="1">
    <source>
        <dbReference type="ARBA" id="ARBA00004651"/>
    </source>
</evidence>
<keyword evidence="4 7" id="KW-1133">Transmembrane helix</keyword>
<comment type="subcellular location">
    <subcellularLocation>
        <location evidence="1">Cell membrane</location>
        <topology evidence="1">Multi-pass membrane protein</topology>
    </subcellularLocation>
</comment>
<dbReference type="AlphaFoldDB" id="A0A9W6QKC1"/>
<feature type="transmembrane region" description="Helical" evidence="7">
    <location>
        <begin position="323"/>
        <end position="353"/>
    </location>
</feature>
<keyword evidence="3 7" id="KW-0812">Transmembrane</keyword>
<name>A0A9W6QKC1_9PSEU</name>
<reference evidence="10" key="1">
    <citation type="submission" date="2023-02" db="EMBL/GenBank/DDBJ databases">
        <title>Actinokineospora globicatena NBRC 15670.</title>
        <authorList>
            <person name="Ichikawa N."/>
            <person name="Sato H."/>
            <person name="Tonouchi N."/>
        </authorList>
    </citation>
    <scope>NUCLEOTIDE SEQUENCE</scope>
    <source>
        <strain evidence="10">NBRC 15670</strain>
    </source>
</reference>
<evidence type="ECO:0000256" key="2">
    <source>
        <dbReference type="ARBA" id="ARBA00022475"/>
    </source>
</evidence>
<keyword evidence="11" id="KW-1185">Reference proteome</keyword>
<feature type="domain" description="MacB-like periplasmic core" evidence="9">
    <location>
        <begin position="24"/>
        <end position="236"/>
    </location>
</feature>
<evidence type="ECO:0000259" key="9">
    <source>
        <dbReference type="Pfam" id="PF12704"/>
    </source>
</evidence>
<dbReference type="InterPro" id="IPR050250">
    <property type="entry name" value="Macrolide_Exporter_MacB"/>
</dbReference>
<dbReference type="PANTHER" id="PTHR30572">
    <property type="entry name" value="MEMBRANE COMPONENT OF TRANSPORTER-RELATED"/>
    <property type="match status" value="1"/>
</dbReference>
<dbReference type="GO" id="GO:0005886">
    <property type="term" value="C:plasma membrane"/>
    <property type="evidence" value="ECO:0007669"/>
    <property type="project" value="UniProtKB-SubCell"/>
</dbReference>
<feature type="transmembrane region" description="Helical" evidence="7">
    <location>
        <begin position="276"/>
        <end position="302"/>
    </location>
</feature>
<accession>A0A9W6QKC1</accession>